<feature type="transmembrane region" description="Helical" evidence="1">
    <location>
        <begin position="7"/>
        <end position="27"/>
    </location>
</feature>
<evidence type="ECO:0000313" key="2">
    <source>
        <dbReference type="EMBL" id="KRT54334.1"/>
    </source>
</evidence>
<keyword evidence="1" id="KW-0812">Transmembrane</keyword>
<comment type="caution">
    <text evidence="3">The sequence shown here is derived from an EMBL/GenBank/DDBJ whole genome shotgun (WGS) entry which is preliminary data.</text>
</comment>
<keyword evidence="1" id="KW-0472">Membrane</keyword>
<proteinExistence type="predicted"/>
<sequence>MINPRHSLFWMGIYLAVVSVVCGLLFLPLKSAFMANWGFNTLILSLLLVGVGITLRQVLVLETEINWIKLFRTGQSGISVADEPRLLKPLAKHLSGLRKDRFRLSALSLRTVLGGIRERLDESREISRYMIGLLIFLGLLGTFWGLLDTISAVGQVIGALDVGNNDFAAVFTELKTGLRKPLDGMGTAFSSSLFGLGGSLVLGFLDIQAGHAQNRFFNGLEEWLSGVTQLIDDPDAISEEASRGTEVPVGRQDQFDLLIQEMRTDRQLMRQLLAHYEKGVAEDDTTANGS</sequence>
<evidence type="ECO:0000313" key="3">
    <source>
        <dbReference type="EMBL" id="KRT58356.1"/>
    </source>
</evidence>
<evidence type="ECO:0008006" key="6">
    <source>
        <dbReference type="Google" id="ProtNLM"/>
    </source>
</evidence>
<keyword evidence="1" id="KW-1133">Transmembrane helix</keyword>
<reference evidence="4 5" key="1">
    <citation type="submission" date="2015-11" db="EMBL/GenBank/DDBJ databases">
        <title>The genome of Candidatus Endoriftia persephone in Ridgeia piscesae and population structure of the North Eastern Pacific vestimentiferan symbionts.</title>
        <authorList>
            <person name="Perez M."/>
            <person name="Juniper K.S."/>
        </authorList>
    </citation>
    <scope>NUCLEOTIDE SEQUENCE [LARGE SCALE GENOMIC DNA]</scope>
    <source>
        <strain evidence="3">Ind10</strain>
        <strain evidence="2">Ind11</strain>
    </source>
</reference>
<keyword evidence="5" id="KW-1185">Reference proteome</keyword>
<evidence type="ECO:0000313" key="5">
    <source>
        <dbReference type="Proteomes" id="UP000051634"/>
    </source>
</evidence>
<dbReference type="PATRIC" id="fig|54398.3.peg.960"/>
<accession>A0A0T5Z615</accession>
<protein>
    <recommendedName>
        <fullName evidence="6">MotA/TolQ/ExbB proton channel family protein</fullName>
    </recommendedName>
</protein>
<dbReference type="STRING" id="54398.Ga0074115_10495"/>
<dbReference type="EMBL" id="LMXI01000357">
    <property type="protein sequence ID" value="KRT58356.1"/>
    <property type="molecule type" value="Genomic_DNA"/>
</dbReference>
<name>A0A0T5Z615_9GAMM</name>
<dbReference type="OrthoDB" id="9794540at2"/>
<dbReference type="RefSeq" id="WP_057956578.1">
    <property type="nucleotide sequence ID" value="NZ_KQ556939.1"/>
</dbReference>
<feature type="transmembrane region" description="Helical" evidence="1">
    <location>
        <begin position="129"/>
        <end position="147"/>
    </location>
</feature>
<evidence type="ECO:0000313" key="4">
    <source>
        <dbReference type="Proteomes" id="UP000051276"/>
    </source>
</evidence>
<dbReference type="Proteomes" id="UP000051276">
    <property type="component" value="Unassembled WGS sequence"/>
</dbReference>
<feature type="transmembrane region" description="Helical" evidence="1">
    <location>
        <begin position="184"/>
        <end position="205"/>
    </location>
</feature>
<dbReference type="Proteomes" id="UP000051634">
    <property type="component" value="Unassembled WGS sequence"/>
</dbReference>
<evidence type="ECO:0000256" key="1">
    <source>
        <dbReference type="SAM" id="Phobius"/>
    </source>
</evidence>
<feature type="transmembrane region" description="Helical" evidence="1">
    <location>
        <begin position="39"/>
        <end position="59"/>
    </location>
</feature>
<organism evidence="3 4">
    <name type="scientific">endosymbiont of Ridgeia piscesae</name>
    <dbReference type="NCBI Taxonomy" id="54398"/>
    <lineage>
        <taxon>Bacteria</taxon>
        <taxon>Pseudomonadati</taxon>
        <taxon>Pseudomonadota</taxon>
        <taxon>Gammaproteobacteria</taxon>
        <taxon>sulfur-oxidizing symbionts</taxon>
    </lineage>
</organism>
<dbReference type="EMBL" id="LDXT01000092">
    <property type="protein sequence ID" value="KRT54334.1"/>
    <property type="molecule type" value="Genomic_DNA"/>
</dbReference>
<gene>
    <name evidence="2" type="ORF">Ga0074115_10495</name>
    <name evidence="3" type="ORF">Ga0076813_13373</name>
</gene>
<dbReference type="AlphaFoldDB" id="A0A0T5Z615"/>